<name>Q13M27_PARXL</name>
<dbReference type="Proteomes" id="UP000001817">
    <property type="component" value="Chromosome 2"/>
</dbReference>
<keyword evidence="2" id="KW-1185">Reference proteome</keyword>
<sequence length="108" mass="11621">MVCSARGGASYTTWQSVVEAGTISSNPFAQEAAWTACYHEAAVGEGQRVPHTPLSCSPTMNVVPDGQRARGNWQSAIGLEYRMEHASDVSQLPLSKGACLRLPHTQFD</sequence>
<accession>Q13M27</accession>
<dbReference type="KEGG" id="bxe:Bxe_B1093"/>
<reference evidence="1 2" key="1">
    <citation type="journal article" date="2006" name="Proc. Natl. Acad. Sci. U.S.A.">
        <title>Burkholderia xenovorans LB400 harbors a multi-replicon, 9.73-Mbp genome shaped for versatility.</title>
        <authorList>
            <person name="Chain P.S."/>
            <person name="Denef V.J."/>
            <person name="Konstantinidis K.T."/>
            <person name="Vergez L.M."/>
            <person name="Agullo L."/>
            <person name="Reyes V.L."/>
            <person name="Hauser L."/>
            <person name="Cordova M."/>
            <person name="Gomez L."/>
            <person name="Gonzalez M."/>
            <person name="Land M."/>
            <person name="Lao V."/>
            <person name="Larimer F."/>
            <person name="LiPuma J.J."/>
            <person name="Mahenthiralingam E."/>
            <person name="Malfatti S.A."/>
            <person name="Marx C.J."/>
            <person name="Parnell J.J."/>
            <person name="Ramette A."/>
            <person name="Richardson P."/>
            <person name="Seeger M."/>
            <person name="Smith D."/>
            <person name="Spilker T."/>
            <person name="Sul W.J."/>
            <person name="Tsoi T.V."/>
            <person name="Ulrich L.E."/>
            <person name="Zhulin I.B."/>
            <person name="Tiedje J.M."/>
        </authorList>
    </citation>
    <scope>NUCLEOTIDE SEQUENCE [LARGE SCALE GENOMIC DNA]</scope>
    <source>
        <strain evidence="1 2">LB400</strain>
    </source>
</reference>
<dbReference type="AlphaFoldDB" id="Q13M27"/>
<organism evidence="1 2">
    <name type="scientific">Paraburkholderia xenovorans (strain LB400)</name>
    <dbReference type="NCBI Taxonomy" id="266265"/>
    <lineage>
        <taxon>Bacteria</taxon>
        <taxon>Pseudomonadati</taxon>
        <taxon>Pseudomonadota</taxon>
        <taxon>Betaproteobacteria</taxon>
        <taxon>Burkholderiales</taxon>
        <taxon>Burkholderiaceae</taxon>
        <taxon>Paraburkholderia</taxon>
    </lineage>
</organism>
<evidence type="ECO:0000313" key="1">
    <source>
        <dbReference type="EMBL" id="ABE34862.1"/>
    </source>
</evidence>
<proteinExistence type="predicted"/>
<evidence type="ECO:0000313" key="2">
    <source>
        <dbReference type="Proteomes" id="UP000001817"/>
    </source>
</evidence>
<gene>
    <name evidence="1" type="ORF">Bxe_B1093</name>
</gene>
<protein>
    <submittedName>
        <fullName evidence="1">Uncharacterized protein</fullName>
    </submittedName>
</protein>
<dbReference type="EMBL" id="CP000271">
    <property type="protein sequence ID" value="ABE34862.1"/>
    <property type="molecule type" value="Genomic_DNA"/>
</dbReference>